<evidence type="ECO:0000259" key="2">
    <source>
        <dbReference type="Pfam" id="PF13737"/>
    </source>
</evidence>
<evidence type="ECO:0000259" key="1">
    <source>
        <dbReference type="Pfam" id="PF01609"/>
    </source>
</evidence>
<dbReference type="Pfam" id="PF01609">
    <property type="entry name" value="DDE_Tnp_1"/>
    <property type="match status" value="1"/>
</dbReference>
<dbReference type="InterPro" id="IPR053520">
    <property type="entry name" value="Transposase_Tn903"/>
</dbReference>
<reference evidence="4" key="1">
    <citation type="submission" date="2017-03" db="EMBL/GenBank/DDBJ databases">
        <title>Full genome sequence of a non-lethal Shewanella isolate that potentiates virulence of Vibio parahaemolyticus causing acute hepatopancreatic necrosis disease (AHPND) in shrimp.</title>
        <authorList>
            <person name="Prachumwat A."/>
            <person name="Sritunyalucksana K."/>
        </authorList>
    </citation>
    <scope>NUCLEOTIDE SEQUENCE [LARGE SCALE GENOMIC DNA]</scope>
    <source>
        <strain evidence="4">TH2012</strain>
    </source>
</reference>
<dbReference type="InterPro" id="IPR025668">
    <property type="entry name" value="Tnp_DDE_dom"/>
</dbReference>
<feature type="domain" description="Transposase IS4-like" evidence="1">
    <location>
        <begin position="147"/>
        <end position="187"/>
    </location>
</feature>
<dbReference type="InterPro" id="IPR053172">
    <property type="entry name" value="Tn903_transposase"/>
</dbReference>
<keyword evidence="4" id="KW-1185">Reference proteome</keyword>
<dbReference type="NCBIfam" id="NF033579">
    <property type="entry name" value="transpos_IS5_2"/>
    <property type="match status" value="1"/>
</dbReference>
<name>A0ABN5TYT1_9GAMM</name>
<accession>A0ABN5TYT1</accession>
<dbReference type="InterPro" id="IPR002559">
    <property type="entry name" value="Transposase_11"/>
</dbReference>
<dbReference type="Proteomes" id="UP000278437">
    <property type="component" value="Chromosome"/>
</dbReference>
<dbReference type="Pfam" id="PF13737">
    <property type="entry name" value="DDE_Tnp_1_5"/>
    <property type="match status" value="1"/>
</dbReference>
<gene>
    <name evidence="3" type="ORF">STH12_02454</name>
</gene>
<evidence type="ECO:0000313" key="3">
    <source>
        <dbReference type="EMBL" id="AZQ11532.1"/>
    </source>
</evidence>
<proteinExistence type="predicted"/>
<dbReference type="PANTHER" id="PTHR34631:SF3">
    <property type="entry name" value="ISSOD12 TRANSPOSASE TNPA_ISSOD12"/>
    <property type="match status" value="1"/>
</dbReference>
<sequence>MDDAAIKGWFCHQHHGSREGGFIFTDQVIEVALMLKSVFVLSLRATEGFINSLFKLMDILLISPDYSCLSKRAKTVKIAYRAPSHSPIAHVVIDATGLKIFGEGEWEIRKHVKEKRRVWRKLHLAVDALTHAIIAAEVSLESVIEQVSADGAYDTRACHKLLNNKGIKAVIPPRSNAGYWSKGHIRNEAVDALKAGILSD</sequence>
<evidence type="ECO:0000313" key="4">
    <source>
        <dbReference type="Proteomes" id="UP000278437"/>
    </source>
</evidence>
<feature type="domain" description="Transposase DDE" evidence="2">
    <location>
        <begin position="2"/>
        <end position="103"/>
    </location>
</feature>
<organism evidence="3 4">
    <name type="scientific">Shewanella khirikhana</name>
    <dbReference type="NCBI Taxonomy" id="1965282"/>
    <lineage>
        <taxon>Bacteria</taxon>
        <taxon>Pseudomonadati</taxon>
        <taxon>Pseudomonadota</taxon>
        <taxon>Gammaproteobacteria</taxon>
        <taxon>Alteromonadales</taxon>
        <taxon>Shewanellaceae</taxon>
        <taxon>Shewanella</taxon>
    </lineage>
</organism>
<dbReference type="EMBL" id="CP020373">
    <property type="protein sequence ID" value="AZQ11532.1"/>
    <property type="molecule type" value="Genomic_DNA"/>
</dbReference>
<dbReference type="PANTHER" id="PTHR34631">
    <property type="match status" value="1"/>
</dbReference>
<protein>
    <submittedName>
        <fullName evidence="3">Transposase DDE domain protein</fullName>
    </submittedName>
</protein>